<feature type="transmembrane region" description="Helical" evidence="7">
    <location>
        <begin position="288"/>
        <end position="307"/>
    </location>
</feature>
<evidence type="ECO:0000256" key="5">
    <source>
        <dbReference type="ARBA" id="ARBA00022989"/>
    </source>
</evidence>
<dbReference type="KEGG" id="hyj:FHG12_01650"/>
<feature type="transmembrane region" description="Helical" evidence="7">
    <location>
        <begin position="151"/>
        <end position="169"/>
    </location>
</feature>
<gene>
    <name evidence="9" type="ORF">FHG12_01650</name>
</gene>
<evidence type="ECO:0000259" key="8">
    <source>
        <dbReference type="Pfam" id="PF04577"/>
    </source>
</evidence>
<evidence type="ECO:0000313" key="10">
    <source>
        <dbReference type="Proteomes" id="UP000305398"/>
    </source>
</evidence>
<keyword evidence="5 7" id="KW-1133">Transmembrane helix</keyword>
<feature type="transmembrane region" description="Helical" evidence="7">
    <location>
        <begin position="83"/>
        <end position="106"/>
    </location>
</feature>
<dbReference type="PANTHER" id="PTHR30250:SF10">
    <property type="entry name" value="LIPOPOLYSACCHARIDE BIOSYNTHESIS PROTEIN WZXC"/>
    <property type="match status" value="1"/>
</dbReference>
<feature type="transmembrane region" description="Helical" evidence="7">
    <location>
        <begin position="327"/>
        <end position="348"/>
    </location>
</feature>
<feature type="transmembrane region" description="Helical" evidence="7">
    <location>
        <begin position="20"/>
        <end position="39"/>
    </location>
</feature>
<dbReference type="GO" id="GO:0005886">
    <property type="term" value="C:plasma membrane"/>
    <property type="evidence" value="ECO:0007669"/>
    <property type="project" value="UniProtKB-SubCell"/>
</dbReference>
<feature type="transmembrane region" description="Helical" evidence="7">
    <location>
        <begin position="175"/>
        <end position="196"/>
    </location>
</feature>
<sequence>MSDSSSIPASTLRGLRWSMIATGAIAVLQFVYSAVMSRLLTPADFGLMGMAMVVISFGSYFAQMGLEQALIQRQDLQPVHVRATFTVALVLGLAATGIVWLGAPLIKHLFSEPGVVEVLRAMSFTFLFTSLGATSLSLLRRQLAFDLLARIELGSFLFGYGVVGLGMAWAGYGIWSLVGATLTNQLLTAVVAWLYVRHSLSPPIRWEHYQPLLHFGGAVSAVSILEFVGSNLDRVGIGRLLGTWSLGLYNRTLMLVHLPLYHLSNSISRVLLPSYSSLQNDLPKLRQLYLTAITLSVWILLPLAAGISAAAEPIVRVALGPQWDAAIPLLGLLALVVGFNLLTMYSGALCEALAKLKFKVALQSCLIVVMGAGLWVSSHYGLTAMVLTILAVEVVRNLAYQLAIRRYLSISIAELWSCYWPALFTGLLVAIVLGSVRLGLAALHAGALLQLLILLPLGAVALFGQLLMPWNRFVRMRFYHEIREHLRPGPLRDRLINLLAPSPVGRRPKGWVAANVRSVLVKRFSRTLLGPVAGSLPASAARSLVEISGWDSLQPHVSAIEELEEPQVVYYDFPIYYPTYFRRHKAFGARFAYSLRDVCVSPYSGLTWIPAANVTLAESIGSVRRLAGWGNNTPELLLPLQPLVASGPVVVCPPSPFFHWLTEILPNTLEAKRRWPDAKLLLPPAAACPAYMGQALALAFGPDWEQQTVRADGAVRVPQLQLLPVESDAGFVHPSAIHELRQTFLSPLPEEDIPGRRHVYISRRLATARQLADEAQLEEALNDLGVEIVYNENLDFSEQVQCYAGAQTIIALHGAGLTHMVWANPGLDVLEIFPNGYFNDCYARLATALGHNYQYIAAGTSQQAVVGGALPLKEIIGRVEQLIVSPSSSILQPA</sequence>
<dbReference type="Pfam" id="PF13440">
    <property type="entry name" value="Polysacc_synt_3"/>
    <property type="match status" value="1"/>
</dbReference>
<feature type="transmembrane region" description="Helical" evidence="7">
    <location>
        <begin position="448"/>
        <end position="468"/>
    </location>
</feature>
<proteinExistence type="inferred from homology"/>
<dbReference type="PANTHER" id="PTHR30250">
    <property type="entry name" value="PST FAMILY PREDICTED COLANIC ACID TRANSPORTER"/>
    <property type="match status" value="1"/>
</dbReference>
<dbReference type="RefSeq" id="WP_139513940.1">
    <property type="nucleotide sequence ID" value="NZ_CP040896.1"/>
</dbReference>
<dbReference type="GO" id="GO:0016757">
    <property type="term" value="F:glycosyltransferase activity"/>
    <property type="evidence" value="ECO:0007669"/>
    <property type="project" value="InterPro"/>
</dbReference>
<comment type="subcellular location">
    <subcellularLocation>
        <location evidence="1">Cell membrane</location>
        <topology evidence="1">Multi-pass membrane protein</topology>
    </subcellularLocation>
</comment>
<evidence type="ECO:0000256" key="6">
    <source>
        <dbReference type="ARBA" id="ARBA00023136"/>
    </source>
</evidence>
<feature type="transmembrane region" description="Helical" evidence="7">
    <location>
        <begin position="118"/>
        <end position="139"/>
    </location>
</feature>
<name>A0A5B7ZV68_9BACT</name>
<feature type="domain" description="Glycosyltransferase 61 catalytic" evidence="8">
    <location>
        <begin position="657"/>
        <end position="829"/>
    </location>
</feature>
<feature type="transmembrane region" description="Helical" evidence="7">
    <location>
        <begin position="360"/>
        <end position="376"/>
    </location>
</feature>
<dbReference type="OrthoDB" id="9770347at2"/>
<keyword evidence="10" id="KW-1185">Reference proteome</keyword>
<comment type="similarity">
    <text evidence="2">Belongs to the polysaccharide synthase family.</text>
</comment>
<evidence type="ECO:0000256" key="2">
    <source>
        <dbReference type="ARBA" id="ARBA00007430"/>
    </source>
</evidence>
<evidence type="ECO:0000256" key="1">
    <source>
        <dbReference type="ARBA" id="ARBA00004651"/>
    </source>
</evidence>
<evidence type="ECO:0000256" key="7">
    <source>
        <dbReference type="SAM" id="Phobius"/>
    </source>
</evidence>
<dbReference type="CDD" id="cd13127">
    <property type="entry name" value="MATE_tuaB_like"/>
    <property type="match status" value="1"/>
</dbReference>
<dbReference type="EMBL" id="CP040896">
    <property type="protein sequence ID" value="QDA58880.1"/>
    <property type="molecule type" value="Genomic_DNA"/>
</dbReference>
<evidence type="ECO:0000256" key="3">
    <source>
        <dbReference type="ARBA" id="ARBA00022475"/>
    </source>
</evidence>
<dbReference type="InterPro" id="IPR049625">
    <property type="entry name" value="Glyco_transf_61_cat"/>
</dbReference>
<dbReference type="AlphaFoldDB" id="A0A5B7ZV68"/>
<accession>A0A5B7ZV68</accession>
<dbReference type="Proteomes" id="UP000305398">
    <property type="component" value="Chromosome"/>
</dbReference>
<dbReference type="InterPro" id="IPR050833">
    <property type="entry name" value="Poly_Biosynth_Transport"/>
</dbReference>
<organism evidence="9 10">
    <name type="scientific">Hymenobacter jejuensis</name>
    <dbReference type="NCBI Taxonomy" id="2502781"/>
    <lineage>
        <taxon>Bacteria</taxon>
        <taxon>Pseudomonadati</taxon>
        <taxon>Bacteroidota</taxon>
        <taxon>Cytophagia</taxon>
        <taxon>Cytophagales</taxon>
        <taxon>Hymenobacteraceae</taxon>
        <taxon>Hymenobacter</taxon>
    </lineage>
</organism>
<evidence type="ECO:0000313" key="9">
    <source>
        <dbReference type="EMBL" id="QDA58880.1"/>
    </source>
</evidence>
<dbReference type="Pfam" id="PF04577">
    <property type="entry name" value="Glyco_transf_61"/>
    <property type="match status" value="1"/>
</dbReference>
<keyword evidence="4 7" id="KW-0812">Transmembrane</keyword>
<feature type="transmembrane region" description="Helical" evidence="7">
    <location>
        <begin position="45"/>
        <end position="62"/>
    </location>
</feature>
<evidence type="ECO:0000256" key="4">
    <source>
        <dbReference type="ARBA" id="ARBA00022692"/>
    </source>
</evidence>
<keyword evidence="6 7" id="KW-0472">Membrane</keyword>
<feature type="transmembrane region" description="Helical" evidence="7">
    <location>
        <begin position="415"/>
        <end position="436"/>
    </location>
</feature>
<protein>
    <submittedName>
        <fullName evidence="9">DUF563 domain-containing protein</fullName>
    </submittedName>
</protein>
<reference evidence="9 10" key="1">
    <citation type="submission" date="2019-06" db="EMBL/GenBank/DDBJ databases">
        <authorList>
            <person name="Srinivasan S."/>
        </authorList>
    </citation>
    <scope>NUCLEOTIDE SEQUENCE [LARGE SCALE GENOMIC DNA]</scope>
    <source>
        <strain evidence="9 10">17J68-5</strain>
    </source>
</reference>
<keyword evidence="3" id="KW-1003">Cell membrane</keyword>